<dbReference type="SUPFAM" id="SSF56399">
    <property type="entry name" value="ADP-ribosylation"/>
    <property type="match status" value="1"/>
</dbReference>
<dbReference type="Proteomes" id="UP000266677">
    <property type="component" value="Unassembled WGS sequence"/>
</dbReference>
<sequence length="499" mass="53280">MTASLVIDVATYYDIAKKLNTAAGDFFACVDSYYPRLDEGGDMCGSYEEARKWAESYDARAKTLLLAVTNIAGATGNYAGLINQAGFNHATAEYNATTGAKGAAPTKPSLYPPVTTCRYPLPSAGGPGSGLQEALALVAKIGIIVPDGNAGKLSNIATTWHDIAADPRITAFPAALAAAIDQFDGSVRSPEVAFIGEDLAHLKTAVQDVIAGMSELGISAQHHREALDALRAALKKELEQLGEELLKELAINYAIGIALSTVTFGIGVAVASARAVQIAARFAKPIKTLIEEWKFEQGIAKGVVTEIDIAKNEREVRRIAELAEKAKTPTPKKPVDLEPVVHPEGIPKIDLAPADKTALADYTGGGAYDLNAGLRSGNLSVEQQVRADQLNATLDKLPDYQGMVTRRTTLPQDVLDRYKIGGVSTEKGFTSSSATAEAAMKGEREVEYQIVSVHGKYVGHYSNAPQELEVLFKSGTNFDVLNKFTDPKTGRIIIQMRES</sequence>
<dbReference type="OrthoDB" id="4510823at2"/>
<proteinExistence type="predicted"/>
<protein>
    <recommendedName>
        <fullName evidence="1">ADP ribosyltransferase domain-containing protein</fullName>
    </recommendedName>
</protein>
<accession>A0A3A4KMT2</accession>
<reference evidence="2 3" key="1">
    <citation type="submission" date="2018-09" db="EMBL/GenBank/DDBJ databases">
        <title>YIM PH21274 draft genome.</title>
        <authorList>
            <person name="Miao C."/>
        </authorList>
    </citation>
    <scope>NUCLEOTIDE SEQUENCE [LARGE SCALE GENOMIC DNA]</scope>
    <source>
        <strain evidence="2 3">YIM PH 21724</strain>
    </source>
</reference>
<name>A0A3A4KMT2_9NOCA</name>
<dbReference type="PROSITE" id="PS51996">
    <property type="entry name" value="TR_MART"/>
    <property type="match status" value="1"/>
</dbReference>
<evidence type="ECO:0000313" key="3">
    <source>
        <dbReference type="Proteomes" id="UP000266677"/>
    </source>
</evidence>
<dbReference type="Pfam" id="PF03496">
    <property type="entry name" value="ADPrib_exo_Tox"/>
    <property type="match status" value="1"/>
</dbReference>
<keyword evidence="3" id="KW-1185">Reference proteome</keyword>
<dbReference type="GO" id="GO:0005576">
    <property type="term" value="C:extracellular region"/>
    <property type="evidence" value="ECO:0007669"/>
    <property type="project" value="InterPro"/>
</dbReference>
<dbReference type="RefSeq" id="WP_120039559.1">
    <property type="nucleotide sequence ID" value="NZ_QZFU01000016.1"/>
</dbReference>
<dbReference type="InterPro" id="IPR003540">
    <property type="entry name" value="ADP-ribosyltransferase"/>
</dbReference>
<evidence type="ECO:0000259" key="1">
    <source>
        <dbReference type="Pfam" id="PF03496"/>
    </source>
</evidence>
<dbReference type="AlphaFoldDB" id="A0A3A4KMT2"/>
<feature type="domain" description="ADP ribosyltransferase" evidence="1">
    <location>
        <begin position="350"/>
        <end position="491"/>
    </location>
</feature>
<dbReference type="EMBL" id="QZFU01000016">
    <property type="protein sequence ID" value="RJO76637.1"/>
    <property type="molecule type" value="Genomic_DNA"/>
</dbReference>
<evidence type="ECO:0000313" key="2">
    <source>
        <dbReference type="EMBL" id="RJO76637.1"/>
    </source>
</evidence>
<dbReference type="Gene3D" id="3.90.176.10">
    <property type="entry name" value="Toxin ADP-ribosyltransferase, Chain A, domain 1"/>
    <property type="match status" value="1"/>
</dbReference>
<gene>
    <name evidence="2" type="ORF">D5S18_10190</name>
</gene>
<organism evidence="2 3">
    <name type="scientific">Nocardia panacis</name>
    <dbReference type="NCBI Taxonomy" id="2340916"/>
    <lineage>
        <taxon>Bacteria</taxon>
        <taxon>Bacillati</taxon>
        <taxon>Actinomycetota</taxon>
        <taxon>Actinomycetes</taxon>
        <taxon>Mycobacteriales</taxon>
        <taxon>Nocardiaceae</taxon>
        <taxon>Nocardia</taxon>
    </lineage>
</organism>
<comment type="caution">
    <text evidence="2">The sequence shown here is derived from an EMBL/GenBank/DDBJ whole genome shotgun (WGS) entry which is preliminary data.</text>
</comment>